<proteinExistence type="predicted"/>
<protein>
    <submittedName>
        <fullName evidence="1">Uncharacterized protein</fullName>
    </submittedName>
</protein>
<organism evidence="1 2">
    <name type="scientific">Diphasiastrum complanatum</name>
    <name type="common">Issler's clubmoss</name>
    <name type="synonym">Lycopodium complanatum</name>
    <dbReference type="NCBI Taxonomy" id="34168"/>
    <lineage>
        <taxon>Eukaryota</taxon>
        <taxon>Viridiplantae</taxon>
        <taxon>Streptophyta</taxon>
        <taxon>Embryophyta</taxon>
        <taxon>Tracheophyta</taxon>
        <taxon>Lycopodiopsida</taxon>
        <taxon>Lycopodiales</taxon>
        <taxon>Lycopodiaceae</taxon>
        <taxon>Lycopodioideae</taxon>
        <taxon>Diphasiastrum</taxon>
    </lineage>
</organism>
<accession>A0ACC2CR82</accession>
<sequence length="379" mass="42275">MQVNFLVVFLYSQHHTMMDEDISFSDLPTIYVKESDPYDFGLLLGRHFAPMIQSRATKDPILHTELLPFSKSEEGHKLIQMLSKTNSQRFPHHWDEMRGIADGSGVPFSEVLLLNFRKEVSPFLASNPARIGSQDAENCSDFLIASNNLTIIAHNEDADVSVQDHIFMVHASLPDHTSFVACTYAGELPTCAFGFNNYGVAFTLNAVPLAPEEVVAGGVGRNFISRDLLEATSLDDALKRVRVNELSAGHSYNIMDLSTHKVLNVESASMGRFSICEATGVPFFHANMYLHLHVKQVPNESSIYRQKRAVELPKSSKSQILAALGDTSNTEYPIYMEGPRLCTLCTVYFDLHKQMMTIYKGNPGLQQIGLEFSMDMNAV</sequence>
<comment type="caution">
    <text evidence="1">The sequence shown here is derived from an EMBL/GenBank/DDBJ whole genome shotgun (WGS) entry which is preliminary data.</text>
</comment>
<dbReference type="EMBL" id="CM055100">
    <property type="protein sequence ID" value="KAJ7544541.1"/>
    <property type="molecule type" value="Genomic_DNA"/>
</dbReference>
<name>A0ACC2CR82_DIPCM</name>
<gene>
    <name evidence="1" type="ORF">O6H91_09G082000</name>
</gene>
<keyword evidence="2" id="KW-1185">Reference proteome</keyword>
<evidence type="ECO:0000313" key="2">
    <source>
        <dbReference type="Proteomes" id="UP001162992"/>
    </source>
</evidence>
<evidence type="ECO:0000313" key="1">
    <source>
        <dbReference type="EMBL" id="KAJ7544541.1"/>
    </source>
</evidence>
<reference evidence="2" key="1">
    <citation type="journal article" date="2024" name="Proc. Natl. Acad. Sci. U.S.A.">
        <title>Extraordinary preservation of gene collinearity over three hundred million years revealed in homosporous lycophytes.</title>
        <authorList>
            <person name="Li C."/>
            <person name="Wickell D."/>
            <person name="Kuo L.Y."/>
            <person name="Chen X."/>
            <person name="Nie B."/>
            <person name="Liao X."/>
            <person name="Peng D."/>
            <person name="Ji J."/>
            <person name="Jenkins J."/>
            <person name="Williams M."/>
            <person name="Shu S."/>
            <person name="Plott C."/>
            <person name="Barry K."/>
            <person name="Rajasekar S."/>
            <person name="Grimwood J."/>
            <person name="Han X."/>
            <person name="Sun S."/>
            <person name="Hou Z."/>
            <person name="He W."/>
            <person name="Dai G."/>
            <person name="Sun C."/>
            <person name="Schmutz J."/>
            <person name="Leebens-Mack J.H."/>
            <person name="Li F.W."/>
            <person name="Wang L."/>
        </authorList>
    </citation>
    <scope>NUCLEOTIDE SEQUENCE [LARGE SCALE GENOMIC DNA]</scope>
    <source>
        <strain evidence="2">cv. PW_Plant_1</strain>
    </source>
</reference>
<dbReference type="Proteomes" id="UP001162992">
    <property type="component" value="Chromosome 9"/>
</dbReference>